<organism evidence="1 2">
    <name type="scientific">Steinernema glaseri</name>
    <dbReference type="NCBI Taxonomy" id="37863"/>
    <lineage>
        <taxon>Eukaryota</taxon>
        <taxon>Metazoa</taxon>
        <taxon>Ecdysozoa</taxon>
        <taxon>Nematoda</taxon>
        <taxon>Chromadorea</taxon>
        <taxon>Rhabditida</taxon>
        <taxon>Tylenchina</taxon>
        <taxon>Panagrolaimomorpha</taxon>
        <taxon>Strongyloidoidea</taxon>
        <taxon>Steinernematidae</taxon>
        <taxon>Steinernema</taxon>
    </lineage>
</organism>
<evidence type="ECO:0000313" key="2">
    <source>
        <dbReference type="WBParaSite" id="L893_g15819.t1"/>
    </source>
</evidence>
<dbReference type="Proteomes" id="UP000095287">
    <property type="component" value="Unplaced"/>
</dbReference>
<reference evidence="2" key="1">
    <citation type="submission" date="2016-11" db="UniProtKB">
        <authorList>
            <consortium name="WormBaseParasite"/>
        </authorList>
    </citation>
    <scope>IDENTIFICATION</scope>
</reference>
<sequence length="215" mass="24444">MQLQDRRARKVNRILSFAEEVGGWELMRRTASRLGTVLSQVEKGTCQDRLWIDGVSRVKQGHDTVATEVPYPQLFPVPIVTHCATEDWIHLNHDGVSSDRFYRSWDKSNGQRRLFTSYCANLVVIHFWKSAGSEAFMILCQNFQTKIELRQAYDLQTASFSLYSGCFSFNTSPLIDSGNTARVEMPADMRGCTDDQGNTTNSARTEGIGLDEEWF</sequence>
<accession>A0A1I7YFF8</accession>
<dbReference type="AlphaFoldDB" id="A0A1I7YFF8"/>
<name>A0A1I7YFF8_9BILA</name>
<dbReference type="WBParaSite" id="L893_g15819.t1">
    <property type="protein sequence ID" value="L893_g15819.t1"/>
    <property type="gene ID" value="L893_g15819"/>
</dbReference>
<protein>
    <submittedName>
        <fullName evidence="2">WH1 domain-containing protein</fullName>
    </submittedName>
</protein>
<keyword evidence="1" id="KW-1185">Reference proteome</keyword>
<evidence type="ECO:0000313" key="1">
    <source>
        <dbReference type="Proteomes" id="UP000095287"/>
    </source>
</evidence>
<proteinExistence type="predicted"/>